<evidence type="ECO:0000313" key="4">
    <source>
        <dbReference type="WBParaSite" id="scaffold50320_cov305.g25080"/>
    </source>
</evidence>
<reference evidence="4" key="1">
    <citation type="submission" date="2022-11" db="UniProtKB">
        <authorList>
            <consortium name="WormBaseParasite"/>
        </authorList>
    </citation>
    <scope>IDENTIFICATION</scope>
</reference>
<name>A0A915MPZ6_MELJA</name>
<evidence type="ECO:0000256" key="2">
    <source>
        <dbReference type="SAM" id="MobiDB-lite"/>
    </source>
</evidence>
<feature type="region of interest" description="Disordered" evidence="2">
    <location>
        <begin position="1"/>
        <end position="33"/>
    </location>
</feature>
<evidence type="ECO:0000256" key="1">
    <source>
        <dbReference type="SAM" id="Coils"/>
    </source>
</evidence>
<feature type="coiled-coil region" evidence="1">
    <location>
        <begin position="90"/>
        <end position="117"/>
    </location>
</feature>
<sequence>MSSNDEIKEDKYLNKQQNLADYNSSSFSYDDEEEEKCANYGKSHNFVSDDVVQEDDLPGDVNVSVTQYSQQELPYTNQENNKVYASKRLSSEFDQELELLENEVENEAKSYVEKMENEEK</sequence>
<organism evidence="3 4">
    <name type="scientific">Meloidogyne javanica</name>
    <name type="common">Root-knot nematode worm</name>
    <dbReference type="NCBI Taxonomy" id="6303"/>
    <lineage>
        <taxon>Eukaryota</taxon>
        <taxon>Metazoa</taxon>
        <taxon>Ecdysozoa</taxon>
        <taxon>Nematoda</taxon>
        <taxon>Chromadorea</taxon>
        <taxon>Rhabditida</taxon>
        <taxon>Tylenchina</taxon>
        <taxon>Tylenchomorpha</taxon>
        <taxon>Tylenchoidea</taxon>
        <taxon>Meloidogynidae</taxon>
        <taxon>Meloidogyninae</taxon>
        <taxon>Meloidogyne</taxon>
        <taxon>Meloidogyne incognita group</taxon>
    </lineage>
</organism>
<dbReference type="WBParaSite" id="scaffold50320_cov305.g25080">
    <property type="protein sequence ID" value="scaffold50320_cov305.g25080"/>
    <property type="gene ID" value="scaffold50320_cov305.g25080"/>
</dbReference>
<keyword evidence="1" id="KW-0175">Coiled coil</keyword>
<dbReference type="AlphaFoldDB" id="A0A915MPZ6"/>
<evidence type="ECO:0000313" key="3">
    <source>
        <dbReference type="Proteomes" id="UP000887561"/>
    </source>
</evidence>
<proteinExistence type="predicted"/>
<dbReference type="Proteomes" id="UP000887561">
    <property type="component" value="Unplaced"/>
</dbReference>
<protein>
    <submittedName>
        <fullName evidence="4">Uncharacterized protein</fullName>
    </submittedName>
</protein>
<feature type="compositionally biased region" description="Basic and acidic residues" evidence="2">
    <location>
        <begin position="1"/>
        <end position="13"/>
    </location>
</feature>
<keyword evidence="3" id="KW-1185">Reference proteome</keyword>
<accession>A0A915MPZ6</accession>